<accession>A0A9Q0EN67</accession>
<dbReference type="Proteomes" id="UP001148018">
    <property type="component" value="Unassembled WGS sequence"/>
</dbReference>
<dbReference type="GO" id="GO:0005654">
    <property type="term" value="C:nucleoplasm"/>
    <property type="evidence" value="ECO:0007669"/>
    <property type="project" value="TreeGrafter"/>
</dbReference>
<evidence type="ECO:0000313" key="2">
    <source>
        <dbReference type="Proteomes" id="UP001148018"/>
    </source>
</evidence>
<dbReference type="GO" id="GO:0005635">
    <property type="term" value="C:nuclear envelope"/>
    <property type="evidence" value="ECO:0007669"/>
    <property type="project" value="TreeGrafter"/>
</dbReference>
<dbReference type="EMBL" id="JANIIK010000039">
    <property type="protein sequence ID" value="KAJ3608941.1"/>
    <property type="molecule type" value="Genomic_DNA"/>
</dbReference>
<dbReference type="GO" id="GO:0047498">
    <property type="term" value="F:calcium-dependent phospholipase A2 activity"/>
    <property type="evidence" value="ECO:0007669"/>
    <property type="project" value="TreeGrafter"/>
</dbReference>
<dbReference type="GO" id="GO:0046475">
    <property type="term" value="P:glycerophospholipid catabolic process"/>
    <property type="evidence" value="ECO:0007669"/>
    <property type="project" value="TreeGrafter"/>
</dbReference>
<protein>
    <recommendedName>
        <fullName evidence="3">PLA2c domain-containing protein</fullName>
    </recommendedName>
</protein>
<proteinExistence type="predicted"/>
<dbReference type="AlphaFoldDB" id="A0A9Q0EN67"/>
<evidence type="ECO:0000313" key="1">
    <source>
        <dbReference type="EMBL" id="KAJ3608941.1"/>
    </source>
</evidence>
<reference evidence="1" key="1">
    <citation type="submission" date="2022-07" db="EMBL/GenBank/DDBJ databases">
        <title>Chromosome-level genome of Muraenolepis orangiensis.</title>
        <authorList>
            <person name="Kim J."/>
        </authorList>
    </citation>
    <scope>NUCLEOTIDE SEQUENCE</scope>
    <source>
        <strain evidence="1">KU_S4_2022</strain>
        <tissue evidence="1">Muscle</tissue>
    </source>
</reference>
<dbReference type="GO" id="GO:0005544">
    <property type="term" value="F:calcium-dependent phospholipid binding"/>
    <property type="evidence" value="ECO:0007669"/>
    <property type="project" value="TreeGrafter"/>
</dbReference>
<organism evidence="1 2">
    <name type="scientific">Muraenolepis orangiensis</name>
    <name type="common">Patagonian moray cod</name>
    <dbReference type="NCBI Taxonomy" id="630683"/>
    <lineage>
        <taxon>Eukaryota</taxon>
        <taxon>Metazoa</taxon>
        <taxon>Chordata</taxon>
        <taxon>Craniata</taxon>
        <taxon>Vertebrata</taxon>
        <taxon>Euteleostomi</taxon>
        <taxon>Actinopterygii</taxon>
        <taxon>Neopterygii</taxon>
        <taxon>Teleostei</taxon>
        <taxon>Neoteleostei</taxon>
        <taxon>Acanthomorphata</taxon>
        <taxon>Zeiogadaria</taxon>
        <taxon>Gadariae</taxon>
        <taxon>Gadiformes</taxon>
        <taxon>Muraenolepidoidei</taxon>
        <taxon>Muraenolepididae</taxon>
        <taxon>Muraenolepis</taxon>
    </lineage>
</organism>
<name>A0A9Q0EN67_9TELE</name>
<evidence type="ECO:0008006" key="3">
    <source>
        <dbReference type="Google" id="ProtNLM"/>
    </source>
</evidence>
<dbReference type="SUPFAM" id="SSF52151">
    <property type="entry name" value="FabD/lysophospholipase-like"/>
    <property type="match status" value="1"/>
</dbReference>
<dbReference type="PANTHER" id="PTHR10728">
    <property type="entry name" value="CYTOSOLIC PHOSPHOLIPASE A2"/>
    <property type="match status" value="1"/>
</dbReference>
<dbReference type="GO" id="GO:0005509">
    <property type="term" value="F:calcium ion binding"/>
    <property type="evidence" value="ECO:0007669"/>
    <property type="project" value="TreeGrafter"/>
</dbReference>
<sequence>MDMTYLQDGETMKELKDHKGYQLLSTLVDLHLDQHTGRDSTPLLQTANALLTGMRDLDGLVIQFNLDAQTDRNEQTDKHTSAICQVFFDYHKDLNKDKKPMSGRDLTINKDDWVKSEPRSLKTHALGVARDIGHSIFNWFPDIKHATWEIIVKKLLYYVKKMLNSLWIWGTNYNFLYDMSAPGLDKELLKSETSHFEDAGLLVNSPYMSVLRAEREIDLIISFDFSEGDPMETVTKMAAFCKDLGISFPEINVKPEDQDSPKSFYVFKGLNKAPTVIHMPLFNVENCGSELDYYRQKFRTFQGDFTPEMIKDLVKKNSENVINNKENLWREIEFIVKQKSCVPPVNRFKCLLL</sequence>
<dbReference type="OrthoDB" id="270970at2759"/>
<dbReference type="InterPro" id="IPR016035">
    <property type="entry name" value="Acyl_Trfase/lysoPLipase"/>
</dbReference>
<gene>
    <name evidence="1" type="ORF">NHX12_023469</name>
</gene>
<keyword evidence="2" id="KW-1185">Reference proteome</keyword>
<dbReference type="PANTHER" id="PTHR10728:SF39">
    <property type="entry name" value="CYTOSOLIC PHOSPHOLIPASE A2 GAMMA"/>
    <property type="match status" value="1"/>
</dbReference>
<comment type="caution">
    <text evidence="1">The sequence shown here is derived from an EMBL/GenBank/DDBJ whole genome shotgun (WGS) entry which is preliminary data.</text>
</comment>
<dbReference type="GO" id="GO:0005829">
    <property type="term" value="C:cytosol"/>
    <property type="evidence" value="ECO:0007669"/>
    <property type="project" value="TreeGrafter"/>
</dbReference>
<dbReference type="Gene3D" id="3.40.1090.10">
    <property type="entry name" value="Cytosolic phospholipase A2 catalytic domain"/>
    <property type="match status" value="1"/>
</dbReference>